<protein>
    <submittedName>
        <fullName evidence="2">F-box protein PP2-B2</fullName>
    </submittedName>
</protein>
<name>A0ABD1C011_CARAN</name>
<proteinExistence type="predicted"/>
<dbReference type="InterPro" id="IPR036047">
    <property type="entry name" value="F-box-like_dom_sf"/>
</dbReference>
<dbReference type="Proteomes" id="UP001558713">
    <property type="component" value="Unassembled WGS sequence"/>
</dbReference>
<dbReference type="InterPro" id="IPR001810">
    <property type="entry name" value="F-box_dom"/>
</dbReference>
<evidence type="ECO:0000313" key="2">
    <source>
        <dbReference type="EMBL" id="KAL1222715.1"/>
    </source>
</evidence>
<dbReference type="Pfam" id="PF00646">
    <property type="entry name" value="F-box"/>
    <property type="match status" value="1"/>
</dbReference>
<dbReference type="Gene3D" id="1.20.1280.50">
    <property type="match status" value="1"/>
</dbReference>
<dbReference type="EMBL" id="JBANAX010000092">
    <property type="protein sequence ID" value="KAL1222715.1"/>
    <property type="molecule type" value="Genomic_DNA"/>
</dbReference>
<dbReference type="FunFam" id="1.20.1280.50:FF:000112">
    <property type="entry name" value="F-box protein PP2-B1"/>
    <property type="match status" value="1"/>
</dbReference>
<reference evidence="2 3" key="1">
    <citation type="submission" date="2024-04" db="EMBL/GenBank/DDBJ databases">
        <title>Genome assembly C_amara_ONT_v2.</title>
        <authorList>
            <person name="Yant L."/>
            <person name="Moore C."/>
            <person name="Slenker M."/>
        </authorList>
    </citation>
    <scope>NUCLEOTIDE SEQUENCE [LARGE SCALE GENOMIC DNA]</scope>
    <source>
        <tissue evidence="2">Leaf</tissue>
    </source>
</reference>
<dbReference type="PANTHER" id="PTHR32278">
    <property type="entry name" value="F-BOX DOMAIN-CONTAINING PROTEIN"/>
    <property type="match status" value="1"/>
</dbReference>
<sequence>MGQNHGVGSRGETRQSSFNDLSEYCISNILSFTSPRDACVVALVSKTFKSAAKSDIVWEKFLPPDYSSLVPQSRVFSSKKELYLALCDDPVPMEDGKKVHCMYLSISFLFPLVYMIGEPMIKLEFIC</sequence>
<evidence type="ECO:0000313" key="3">
    <source>
        <dbReference type="Proteomes" id="UP001558713"/>
    </source>
</evidence>
<dbReference type="AlphaFoldDB" id="A0ABD1C011"/>
<gene>
    <name evidence="2" type="ORF">V5N11_004465</name>
</gene>
<dbReference type="PANTHER" id="PTHR32278:SF143">
    <property type="entry name" value="F-BOX PROTEIN PP2-B1"/>
    <property type="match status" value="1"/>
</dbReference>
<feature type="domain" description="F-box" evidence="1">
    <location>
        <begin position="21"/>
        <end position="61"/>
    </location>
</feature>
<dbReference type="SMART" id="SM00256">
    <property type="entry name" value="FBOX"/>
    <property type="match status" value="1"/>
</dbReference>
<comment type="caution">
    <text evidence="2">The sequence shown here is derived from an EMBL/GenBank/DDBJ whole genome shotgun (WGS) entry which is preliminary data.</text>
</comment>
<keyword evidence="3" id="KW-1185">Reference proteome</keyword>
<dbReference type="CDD" id="cd22162">
    <property type="entry name" value="F-box_AtSKIP3-like"/>
    <property type="match status" value="1"/>
</dbReference>
<evidence type="ECO:0000259" key="1">
    <source>
        <dbReference type="SMART" id="SM00256"/>
    </source>
</evidence>
<dbReference type="SUPFAM" id="SSF81383">
    <property type="entry name" value="F-box domain"/>
    <property type="match status" value="1"/>
</dbReference>
<accession>A0ABD1C011</accession>
<organism evidence="2 3">
    <name type="scientific">Cardamine amara subsp. amara</name>
    <dbReference type="NCBI Taxonomy" id="228776"/>
    <lineage>
        <taxon>Eukaryota</taxon>
        <taxon>Viridiplantae</taxon>
        <taxon>Streptophyta</taxon>
        <taxon>Embryophyta</taxon>
        <taxon>Tracheophyta</taxon>
        <taxon>Spermatophyta</taxon>
        <taxon>Magnoliopsida</taxon>
        <taxon>eudicotyledons</taxon>
        <taxon>Gunneridae</taxon>
        <taxon>Pentapetalae</taxon>
        <taxon>rosids</taxon>
        <taxon>malvids</taxon>
        <taxon>Brassicales</taxon>
        <taxon>Brassicaceae</taxon>
        <taxon>Cardamineae</taxon>
        <taxon>Cardamine</taxon>
    </lineage>
</organism>